<dbReference type="FunFam" id="1.20.990.10:FF:000002">
    <property type="entry name" value="Nitric oxide synthase"/>
    <property type="match status" value="1"/>
</dbReference>
<dbReference type="PANTHER" id="PTHR43410:SF1">
    <property type="entry name" value="NITRIC OXIDE SYNTHASE"/>
    <property type="match status" value="1"/>
</dbReference>
<keyword evidence="7 12" id="KW-0274">FAD</keyword>
<comment type="cofactor">
    <cofactor evidence="12">
        <name>FMN</name>
        <dbReference type="ChEBI" id="CHEBI:58210"/>
    </cofactor>
    <text evidence="12">Binds 1 FMN.</text>
</comment>
<dbReference type="FunCoup" id="A0A6P8HEG9">
    <property type="interactions" value="991"/>
</dbReference>
<evidence type="ECO:0000256" key="3">
    <source>
        <dbReference type="ARBA" id="ARBA00022617"/>
    </source>
</evidence>
<comment type="cofactor">
    <cofactor evidence="12">
        <name>FAD</name>
        <dbReference type="ChEBI" id="CHEBI:57692"/>
    </cofactor>
    <text evidence="12">Binds 1 FAD.</text>
</comment>
<dbReference type="InterPro" id="IPR039261">
    <property type="entry name" value="FNR_nucleotide-bd"/>
</dbReference>
<dbReference type="InterPro" id="IPR001433">
    <property type="entry name" value="OxRdtase_FAD/NAD-bd"/>
</dbReference>
<evidence type="ECO:0000313" key="16">
    <source>
        <dbReference type="Proteomes" id="UP000515163"/>
    </source>
</evidence>
<dbReference type="EC" id="1.14.13.39" evidence="12"/>
<dbReference type="InterPro" id="IPR044944">
    <property type="entry name" value="NOS_dom_3"/>
</dbReference>
<dbReference type="PRINTS" id="PR00369">
    <property type="entry name" value="FLAVODOXIN"/>
</dbReference>
<dbReference type="FunFam" id="3.90.440.10:FF:000001">
    <property type="entry name" value="Endothelial nitric oxide synthase"/>
    <property type="match status" value="1"/>
</dbReference>
<name>A0A6P8HEG9_ACTTE</name>
<dbReference type="GO" id="GO:0010181">
    <property type="term" value="F:FMN binding"/>
    <property type="evidence" value="ECO:0007669"/>
    <property type="project" value="InterPro"/>
</dbReference>
<dbReference type="InterPro" id="IPR044943">
    <property type="entry name" value="NOS_dom_1"/>
</dbReference>
<dbReference type="InterPro" id="IPR036119">
    <property type="entry name" value="NOS_N_sf"/>
</dbReference>
<evidence type="ECO:0000259" key="14">
    <source>
        <dbReference type="PROSITE" id="PS50902"/>
    </source>
</evidence>
<feature type="region of interest" description="Disordered" evidence="13">
    <location>
        <begin position="989"/>
        <end position="1056"/>
    </location>
</feature>
<dbReference type="Gene3D" id="2.40.30.10">
    <property type="entry name" value="Translation factors"/>
    <property type="match status" value="1"/>
</dbReference>
<dbReference type="InterPro" id="IPR044940">
    <property type="entry name" value="NOS_dom_2"/>
</dbReference>
<dbReference type="InterPro" id="IPR001094">
    <property type="entry name" value="Flavdoxin-like"/>
</dbReference>
<evidence type="ECO:0000256" key="13">
    <source>
        <dbReference type="SAM" id="MobiDB-lite"/>
    </source>
</evidence>
<dbReference type="Gene3D" id="3.90.340.10">
    <property type="entry name" value="Nitric Oxide Synthase, Chain A, domain 1"/>
    <property type="match status" value="1"/>
</dbReference>
<dbReference type="GO" id="GO:0006809">
    <property type="term" value="P:nitric oxide biosynthetic process"/>
    <property type="evidence" value="ECO:0007669"/>
    <property type="project" value="InterPro"/>
</dbReference>
<dbReference type="PROSITE" id="PS51384">
    <property type="entry name" value="FAD_FR"/>
    <property type="match status" value="1"/>
</dbReference>
<evidence type="ECO:0000256" key="11">
    <source>
        <dbReference type="ARBA" id="ARBA00023004"/>
    </source>
</evidence>
<dbReference type="InParanoid" id="A0A6P8HEG9"/>
<protein>
    <recommendedName>
        <fullName evidence="12">Nitric oxide synthase</fullName>
        <ecNumber evidence="12">1.14.13.39</ecNumber>
    </recommendedName>
</protein>
<dbReference type="Gene3D" id="3.40.50.80">
    <property type="entry name" value="Nucleotide-binding domain of ferredoxin-NADP reductase (FNR) module"/>
    <property type="match status" value="1"/>
</dbReference>
<dbReference type="InterPro" id="IPR029039">
    <property type="entry name" value="Flavoprotein-like_sf"/>
</dbReference>
<dbReference type="InterPro" id="IPR050607">
    <property type="entry name" value="NOS"/>
</dbReference>
<keyword evidence="9 12" id="KW-0112">Calmodulin-binding</keyword>
<dbReference type="PIRSF" id="PIRSF000333">
    <property type="entry name" value="NOS"/>
    <property type="match status" value="1"/>
</dbReference>
<gene>
    <name evidence="17" type="primary">LOC116290507</name>
</gene>
<dbReference type="PROSITE" id="PS50902">
    <property type="entry name" value="FLAVODOXIN_LIKE"/>
    <property type="match status" value="1"/>
</dbReference>
<dbReference type="PANTHER" id="PTHR43410">
    <property type="entry name" value="NITRIC OXIDE SYNTHASE OXYGENASE"/>
    <property type="match status" value="1"/>
</dbReference>
<dbReference type="Gene3D" id="3.90.440.10">
    <property type="entry name" value="Nitric Oxide Synthase,Heme Domain,Chain A domain 2"/>
    <property type="match status" value="1"/>
</dbReference>
<evidence type="ECO:0000256" key="8">
    <source>
        <dbReference type="ARBA" id="ARBA00022857"/>
    </source>
</evidence>
<dbReference type="InterPro" id="IPR001709">
    <property type="entry name" value="Flavoprot_Pyr_Nucl_cyt_Rdtase"/>
</dbReference>
<dbReference type="GO" id="GO:0046872">
    <property type="term" value="F:metal ion binding"/>
    <property type="evidence" value="ECO:0007669"/>
    <property type="project" value="UniProtKB-KW"/>
</dbReference>
<feature type="compositionally biased region" description="Polar residues" evidence="13">
    <location>
        <begin position="998"/>
        <end position="1009"/>
    </location>
</feature>
<keyword evidence="6 12" id="KW-0479">Metal-binding</keyword>
<proteinExistence type="inferred from homology"/>
<dbReference type="KEGG" id="aten:116290507"/>
<dbReference type="FunFam" id="3.40.50.80:FF:000003">
    <property type="entry name" value="Nitric oxide synthase"/>
    <property type="match status" value="1"/>
</dbReference>
<dbReference type="InterPro" id="IPR008254">
    <property type="entry name" value="Flavodoxin/NO_synth"/>
</dbReference>
<evidence type="ECO:0000256" key="7">
    <source>
        <dbReference type="ARBA" id="ARBA00022827"/>
    </source>
</evidence>
<dbReference type="SUPFAM" id="SSF52343">
    <property type="entry name" value="Ferredoxin reductase-like, C-terminal NADP-linked domain"/>
    <property type="match status" value="1"/>
</dbReference>
<dbReference type="OrthoDB" id="5975341at2759"/>
<dbReference type="Gene3D" id="1.20.990.10">
    <property type="entry name" value="NADPH-cytochrome p450 Reductase, Chain A, domain 3"/>
    <property type="match status" value="1"/>
</dbReference>
<evidence type="ECO:0000256" key="2">
    <source>
        <dbReference type="ARBA" id="ARBA00006267"/>
    </source>
</evidence>
<comment type="function">
    <text evidence="12">Produces nitric oxide (NO) which is a messenger molecule with diverse functions.</text>
</comment>
<dbReference type="Pfam" id="PF00667">
    <property type="entry name" value="FAD_binding_1"/>
    <property type="match status" value="1"/>
</dbReference>
<evidence type="ECO:0000256" key="10">
    <source>
        <dbReference type="ARBA" id="ARBA00023002"/>
    </source>
</evidence>
<accession>A0A6P8HEG9</accession>
<dbReference type="GO" id="GO:0004517">
    <property type="term" value="F:nitric-oxide synthase activity"/>
    <property type="evidence" value="ECO:0007669"/>
    <property type="project" value="UniProtKB-EC"/>
</dbReference>
<evidence type="ECO:0000259" key="15">
    <source>
        <dbReference type="PROSITE" id="PS51384"/>
    </source>
</evidence>
<organism evidence="16 17">
    <name type="scientific">Actinia tenebrosa</name>
    <name type="common">Australian red waratah sea anemone</name>
    <dbReference type="NCBI Taxonomy" id="6105"/>
    <lineage>
        <taxon>Eukaryota</taxon>
        <taxon>Metazoa</taxon>
        <taxon>Cnidaria</taxon>
        <taxon>Anthozoa</taxon>
        <taxon>Hexacorallia</taxon>
        <taxon>Actiniaria</taxon>
        <taxon>Actiniidae</taxon>
        <taxon>Actinia</taxon>
    </lineage>
</organism>
<dbReference type="AlphaFoldDB" id="A0A6P8HEG9"/>
<dbReference type="InterPro" id="IPR023173">
    <property type="entry name" value="NADPH_Cyt_P450_Rdtase_alpha"/>
</dbReference>
<dbReference type="InterPro" id="IPR017927">
    <property type="entry name" value="FAD-bd_FR_type"/>
</dbReference>
<dbReference type="GeneID" id="116290507"/>
<keyword evidence="4" id="KW-0285">Flavoprotein</keyword>
<dbReference type="Pfam" id="PF00258">
    <property type="entry name" value="Flavodoxin_1"/>
    <property type="match status" value="1"/>
</dbReference>
<keyword evidence="5 12" id="KW-0288">FMN</keyword>
<dbReference type="SUPFAM" id="SSF52218">
    <property type="entry name" value="Flavoproteins"/>
    <property type="match status" value="1"/>
</dbReference>
<keyword evidence="8 12" id="KW-0521">NADP</keyword>
<dbReference type="InterPro" id="IPR004030">
    <property type="entry name" value="NOS_N"/>
</dbReference>
<evidence type="ECO:0000256" key="6">
    <source>
        <dbReference type="ARBA" id="ARBA00022723"/>
    </source>
</evidence>
<keyword evidence="3 12" id="KW-0349">Heme</keyword>
<dbReference type="InterPro" id="IPR012144">
    <property type="entry name" value="NOS_euk"/>
</dbReference>
<evidence type="ECO:0000256" key="5">
    <source>
        <dbReference type="ARBA" id="ARBA00022643"/>
    </source>
</evidence>
<dbReference type="Gene3D" id="3.90.1230.10">
    <property type="entry name" value="Nitric Oxide Synthase, Chain A, domain 3"/>
    <property type="match status" value="1"/>
</dbReference>
<dbReference type="SUPFAM" id="SSF63380">
    <property type="entry name" value="Riboflavin synthase domain-like"/>
    <property type="match status" value="1"/>
</dbReference>
<dbReference type="GO" id="GO:0005516">
    <property type="term" value="F:calmodulin binding"/>
    <property type="evidence" value="ECO:0007669"/>
    <property type="project" value="UniProtKB-KW"/>
</dbReference>
<evidence type="ECO:0000256" key="1">
    <source>
        <dbReference type="ARBA" id="ARBA00001970"/>
    </source>
</evidence>
<keyword evidence="10 12" id="KW-0560">Oxidoreductase</keyword>
<feature type="domain" description="FAD-binding FR-type" evidence="15">
    <location>
        <begin position="546"/>
        <end position="794"/>
    </location>
</feature>
<comment type="catalytic activity">
    <reaction evidence="12">
        <text>2 L-arginine + 3 NADPH + 4 O2 + H(+) = 2 L-citrulline + 2 nitric oxide + 3 NADP(+) + 4 H2O</text>
        <dbReference type="Rhea" id="RHEA:19897"/>
        <dbReference type="ChEBI" id="CHEBI:15377"/>
        <dbReference type="ChEBI" id="CHEBI:15378"/>
        <dbReference type="ChEBI" id="CHEBI:15379"/>
        <dbReference type="ChEBI" id="CHEBI:16480"/>
        <dbReference type="ChEBI" id="CHEBI:32682"/>
        <dbReference type="ChEBI" id="CHEBI:57743"/>
        <dbReference type="ChEBI" id="CHEBI:57783"/>
        <dbReference type="ChEBI" id="CHEBI:58349"/>
        <dbReference type="EC" id="1.14.13.39"/>
    </reaction>
</comment>
<dbReference type="GO" id="GO:0020037">
    <property type="term" value="F:heme binding"/>
    <property type="evidence" value="ECO:0007669"/>
    <property type="project" value="InterPro"/>
</dbReference>
<dbReference type="Gene3D" id="3.40.50.360">
    <property type="match status" value="1"/>
</dbReference>
<comment type="similarity">
    <text evidence="2 12">Belongs to the NOS family.</text>
</comment>
<dbReference type="GO" id="GO:0050661">
    <property type="term" value="F:NADP binding"/>
    <property type="evidence" value="ECO:0007669"/>
    <property type="project" value="InterPro"/>
</dbReference>
<dbReference type="RefSeq" id="XP_031553413.1">
    <property type="nucleotide sequence ID" value="XM_031697553.1"/>
</dbReference>
<keyword evidence="11 12" id="KW-0408">Iron</keyword>
<dbReference type="Pfam" id="PF02898">
    <property type="entry name" value="NO_synthase"/>
    <property type="match status" value="1"/>
</dbReference>
<dbReference type="GO" id="GO:1903522">
    <property type="term" value="P:regulation of blood circulation"/>
    <property type="evidence" value="ECO:0007669"/>
    <property type="project" value="UniProtKB-ARBA"/>
</dbReference>
<dbReference type="Proteomes" id="UP000515163">
    <property type="component" value="Unplaced"/>
</dbReference>
<evidence type="ECO:0000313" key="17">
    <source>
        <dbReference type="RefSeq" id="XP_031553413.1"/>
    </source>
</evidence>
<reference evidence="17" key="1">
    <citation type="submission" date="2025-08" db="UniProtKB">
        <authorList>
            <consortium name="RefSeq"/>
        </authorList>
    </citation>
    <scope>IDENTIFICATION</scope>
    <source>
        <tissue evidence="17">Tentacle</tissue>
    </source>
</reference>
<dbReference type="GO" id="GO:0050660">
    <property type="term" value="F:flavin adenine dinucleotide binding"/>
    <property type="evidence" value="ECO:0007669"/>
    <property type="project" value="InterPro"/>
</dbReference>
<dbReference type="Pfam" id="PF00175">
    <property type="entry name" value="NAD_binding_1"/>
    <property type="match status" value="1"/>
</dbReference>
<evidence type="ECO:0000256" key="12">
    <source>
        <dbReference type="PIRNR" id="PIRNR000333"/>
    </source>
</evidence>
<dbReference type="InterPro" id="IPR017938">
    <property type="entry name" value="Riboflavin_synthase-like_b-brl"/>
</dbReference>
<dbReference type="SUPFAM" id="SSF56512">
    <property type="entry name" value="Nitric oxide (NO) synthase oxygenase domain"/>
    <property type="match status" value="1"/>
</dbReference>
<dbReference type="PRINTS" id="PR00371">
    <property type="entry name" value="FPNCR"/>
</dbReference>
<sequence>MFDAIIKHIKYGTNKGNIRSTITVFPQRKEPKKDFRVWNGQLITYAGYRQQDGSIIGDPANAELTEICISMGWEPKGGQFDVLPLVLQAGGEEPEMFEIPPELVLEVKLKHPKYPWFEEMGLKWYVLPAISSISLDVGGLEFPACPFNGWYMETEIAARDLGDPSRYNLLEPVAKKMGLDTKSNASLWKDLACIEMNVAVLHSFQEANVTITDHHSASESFMKHFENENKLRGGCPGDWVWIVPPVSGSSTPVFHQELLNYSLKPSYEYQDDPWKHYRIKRKESDLPMKKIAFKEVAKAVKFSAKLMGNAMAKRTKAIILYATETGKSENYAKMLSEMFLHAFDPKVMCMNDYPHPELENEQLVLIVTSTFGNGDPPENGESFARYLYELRHPTNEKTENNKMAAQISSLLIQKEKEKGLNMKDDELRLASLRYSVFGLGSRAYPNFCAFAKSVDKIIQELGGEQVYKMGEGDELCGQEEAFKTWAKNVFKAACETFCVGKDVNIEEADASLNTLSRGWSPDKYRFTKSKEKLQDVCTNLSVSHNKTIIPTKIMSVKNLQSPDSSRATLLVRLDTSNNEDFKYKPGDHLSLFPANKESVVQSLLDRLCQAPDPDQPITVEASREMSGPFGTTKKWEKLGRFPVPITLREAFSRHIDITGTPAPQILNYLSTQATDPDEKKLLEELGKGDTSYENWKYDKQANIVEVLEEFPSLKVNAELLLTQLPLLQPRFYSISSSQDLYPGEIHVTVAVVRFTKRGGRGPVHHGVCSTWLESLVPNDIVPCFVRHAPSFHLPQDDSVPLIMVGPGTGIAPFRSFWQQRQFDMTNKPTPQGSWGDMFLYFGCRSSRQDDIYRDETANAKHNKVLANVRTALSREEDQPKQYVQDLLKEDALEVIDTLISRRGHFYTCGDVSMAADVCRTLQTMLESYAAMSQQESQDFIDKLKSSGRYHEDIFGVTLRTREVTDRVRTAARKAWVYIATARSVKVSSSSLKGRDVQDSSGKIRSSVSSPKRYPLDRGPTVTVLMRSEKEINEENEAENIKLEARNQRRSSLPDTE</sequence>
<feature type="domain" description="Flavodoxin-like" evidence="14">
    <location>
        <begin position="317"/>
        <end position="490"/>
    </location>
</feature>
<evidence type="ECO:0000256" key="9">
    <source>
        <dbReference type="ARBA" id="ARBA00022860"/>
    </source>
</evidence>
<keyword evidence="16" id="KW-1185">Reference proteome</keyword>
<comment type="cofactor">
    <cofactor evidence="1 12">
        <name>heme b</name>
        <dbReference type="ChEBI" id="CHEBI:60344"/>
    </cofactor>
</comment>
<evidence type="ECO:0000256" key="4">
    <source>
        <dbReference type="ARBA" id="ARBA00022630"/>
    </source>
</evidence>
<feature type="compositionally biased region" description="Basic and acidic residues" evidence="13">
    <location>
        <begin position="1026"/>
        <end position="1046"/>
    </location>
</feature>
<dbReference type="InterPro" id="IPR003097">
    <property type="entry name" value="CysJ-like_FAD-binding"/>
</dbReference>